<reference evidence="4" key="1">
    <citation type="submission" date="2016-06" db="UniProtKB">
        <authorList>
            <consortium name="WormBaseParasite"/>
        </authorList>
    </citation>
    <scope>IDENTIFICATION</scope>
</reference>
<dbReference type="Proteomes" id="UP000272942">
    <property type="component" value="Unassembled WGS sequence"/>
</dbReference>
<evidence type="ECO:0000313" key="4">
    <source>
        <dbReference type="WBParaSite" id="ECPE_0000815101-mRNA-1"/>
    </source>
</evidence>
<accession>A0A183AME4</accession>
<name>A0A183AME4_9TREM</name>
<evidence type="ECO:0000256" key="1">
    <source>
        <dbReference type="SAM" id="MobiDB-lite"/>
    </source>
</evidence>
<feature type="region of interest" description="Disordered" evidence="1">
    <location>
        <begin position="67"/>
        <end position="138"/>
    </location>
</feature>
<sequence length="138" mass="15155">MANQNTCEYLDNIKAKIFENMRMIPHCPSVQMQDIPPDTIDVEEAEAAAKDFADPDKRISILAADKAVMPENEFYDEPEEGSGAALRSGKSASRDVQNHRDPPKRARTEEDGASTAKDSSSKDSNINKKADVASDKVN</sequence>
<dbReference type="AlphaFoldDB" id="A0A183AME4"/>
<proteinExistence type="predicted"/>
<organism evidence="4">
    <name type="scientific">Echinostoma caproni</name>
    <dbReference type="NCBI Taxonomy" id="27848"/>
    <lineage>
        <taxon>Eukaryota</taxon>
        <taxon>Metazoa</taxon>
        <taxon>Spiralia</taxon>
        <taxon>Lophotrochozoa</taxon>
        <taxon>Platyhelminthes</taxon>
        <taxon>Trematoda</taxon>
        <taxon>Digenea</taxon>
        <taxon>Plagiorchiida</taxon>
        <taxon>Echinostomata</taxon>
        <taxon>Echinostomatoidea</taxon>
        <taxon>Echinostomatidae</taxon>
        <taxon>Echinostoma</taxon>
    </lineage>
</organism>
<dbReference type="WBParaSite" id="ECPE_0000815101-mRNA-1">
    <property type="protein sequence ID" value="ECPE_0000815101-mRNA-1"/>
    <property type="gene ID" value="ECPE_0000815101"/>
</dbReference>
<evidence type="ECO:0000313" key="3">
    <source>
        <dbReference type="Proteomes" id="UP000272942"/>
    </source>
</evidence>
<protein>
    <submittedName>
        <fullName evidence="4">Histone deacetylase 1</fullName>
    </submittedName>
</protein>
<dbReference type="EMBL" id="UZAN01045548">
    <property type="protein sequence ID" value="VDP82821.1"/>
    <property type="molecule type" value="Genomic_DNA"/>
</dbReference>
<gene>
    <name evidence="2" type="ORF">ECPE_LOCUS8129</name>
</gene>
<dbReference type="OrthoDB" id="6285505at2759"/>
<evidence type="ECO:0000313" key="2">
    <source>
        <dbReference type="EMBL" id="VDP82821.1"/>
    </source>
</evidence>
<keyword evidence="3" id="KW-1185">Reference proteome</keyword>
<feature type="compositionally biased region" description="Basic and acidic residues" evidence="1">
    <location>
        <begin position="119"/>
        <end position="138"/>
    </location>
</feature>
<feature type="compositionally biased region" description="Basic and acidic residues" evidence="1">
    <location>
        <begin position="92"/>
        <end position="110"/>
    </location>
</feature>
<reference evidence="2 3" key="2">
    <citation type="submission" date="2018-11" db="EMBL/GenBank/DDBJ databases">
        <authorList>
            <consortium name="Pathogen Informatics"/>
        </authorList>
    </citation>
    <scope>NUCLEOTIDE SEQUENCE [LARGE SCALE GENOMIC DNA]</scope>
    <source>
        <strain evidence="2 3">Egypt</strain>
    </source>
</reference>